<dbReference type="CDD" id="cd06267">
    <property type="entry name" value="PBP1_LacI_sugar_binding-like"/>
    <property type="match status" value="1"/>
</dbReference>
<dbReference type="GO" id="GO:0003700">
    <property type="term" value="F:DNA-binding transcription factor activity"/>
    <property type="evidence" value="ECO:0007669"/>
    <property type="project" value="TreeGrafter"/>
</dbReference>
<dbReference type="Gene3D" id="1.10.260.40">
    <property type="entry name" value="lambda repressor-like DNA-binding domains"/>
    <property type="match status" value="1"/>
</dbReference>
<dbReference type="SMART" id="SM00354">
    <property type="entry name" value="HTH_LACI"/>
    <property type="match status" value="1"/>
</dbReference>
<dbReference type="Pfam" id="PF13377">
    <property type="entry name" value="Peripla_BP_3"/>
    <property type="match status" value="1"/>
</dbReference>
<proteinExistence type="predicted"/>
<evidence type="ECO:0000313" key="5">
    <source>
        <dbReference type="EMBL" id="RKE45465.1"/>
    </source>
</evidence>
<keyword evidence="3" id="KW-0804">Transcription</keyword>
<evidence type="ECO:0000256" key="3">
    <source>
        <dbReference type="ARBA" id="ARBA00023163"/>
    </source>
</evidence>
<protein>
    <submittedName>
        <fullName evidence="5">LacI family transcriptional regulator</fullName>
    </submittedName>
</protein>
<dbReference type="PANTHER" id="PTHR30146">
    <property type="entry name" value="LACI-RELATED TRANSCRIPTIONAL REPRESSOR"/>
    <property type="match status" value="1"/>
</dbReference>
<dbReference type="PANTHER" id="PTHR30146:SF109">
    <property type="entry name" value="HTH-TYPE TRANSCRIPTIONAL REGULATOR GALS"/>
    <property type="match status" value="1"/>
</dbReference>
<dbReference type="Gene3D" id="3.40.50.2300">
    <property type="match status" value="2"/>
</dbReference>
<dbReference type="InterPro" id="IPR046335">
    <property type="entry name" value="LacI/GalR-like_sensor"/>
</dbReference>
<comment type="caution">
    <text evidence="5">The sequence shown here is derived from an EMBL/GenBank/DDBJ whole genome shotgun (WGS) entry which is preliminary data.</text>
</comment>
<accession>A0A420ALY8</accession>
<evidence type="ECO:0000256" key="2">
    <source>
        <dbReference type="ARBA" id="ARBA00023125"/>
    </source>
</evidence>
<dbReference type="CDD" id="cd01392">
    <property type="entry name" value="HTH_LacI"/>
    <property type="match status" value="1"/>
</dbReference>
<dbReference type="SUPFAM" id="SSF47413">
    <property type="entry name" value="lambda repressor-like DNA-binding domains"/>
    <property type="match status" value="1"/>
</dbReference>
<dbReference type="InterPro" id="IPR028082">
    <property type="entry name" value="Peripla_BP_I"/>
</dbReference>
<evidence type="ECO:0000259" key="4">
    <source>
        <dbReference type="PROSITE" id="PS50932"/>
    </source>
</evidence>
<gene>
    <name evidence="5" type="ORF">DFQ12_4539</name>
</gene>
<keyword evidence="2" id="KW-0238">DNA-binding</keyword>
<dbReference type="OrthoDB" id="9803256at2"/>
<keyword evidence="6" id="KW-1185">Reference proteome</keyword>
<evidence type="ECO:0000256" key="1">
    <source>
        <dbReference type="ARBA" id="ARBA00023015"/>
    </source>
</evidence>
<dbReference type="EMBL" id="RAPY01000005">
    <property type="protein sequence ID" value="RKE45465.1"/>
    <property type="molecule type" value="Genomic_DNA"/>
</dbReference>
<dbReference type="InterPro" id="IPR000843">
    <property type="entry name" value="HTH_LacI"/>
</dbReference>
<dbReference type="RefSeq" id="WP_120261210.1">
    <property type="nucleotide sequence ID" value="NZ_RAPY01000005.1"/>
</dbReference>
<evidence type="ECO:0000313" key="6">
    <source>
        <dbReference type="Proteomes" id="UP000286246"/>
    </source>
</evidence>
<dbReference type="Proteomes" id="UP000286246">
    <property type="component" value="Unassembled WGS sequence"/>
</dbReference>
<feature type="domain" description="HTH lacI-type" evidence="4">
    <location>
        <begin position="6"/>
        <end position="60"/>
    </location>
</feature>
<dbReference type="InterPro" id="IPR010982">
    <property type="entry name" value="Lambda_DNA-bd_dom_sf"/>
</dbReference>
<dbReference type="PROSITE" id="PS50932">
    <property type="entry name" value="HTH_LACI_2"/>
    <property type="match status" value="1"/>
</dbReference>
<dbReference type="AlphaFoldDB" id="A0A420ALY8"/>
<name>A0A420ALY8_SPHD1</name>
<dbReference type="Pfam" id="PF00356">
    <property type="entry name" value="LacI"/>
    <property type="match status" value="1"/>
</dbReference>
<organism evidence="5 6">
    <name type="scientific">Sphingobacterium detergens</name>
    <dbReference type="NCBI Taxonomy" id="1145106"/>
    <lineage>
        <taxon>Bacteria</taxon>
        <taxon>Pseudomonadati</taxon>
        <taxon>Bacteroidota</taxon>
        <taxon>Sphingobacteriia</taxon>
        <taxon>Sphingobacteriales</taxon>
        <taxon>Sphingobacteriaceae</taxon>
        <taxon>Sphingobacterium</taxon>
    </lineage>
</organism>
<dbReference type="SUPFAM" id="SSF53822">
    <property type="entry name" value="Periplasmic binding protein-like I"/>
    <property type="match status" value="1"/>
</dbReference>
<sequence length="347" mass="38541">MSKKRVTIYDIATELGITASYVSRALNNYPSVNKDIVEMVRKKAAELNYKHNSSAANLRQGSSKTIGVIVPHINQSFFSDAIAGIEEVCFEHNHSLIICQSHESFKKEGLAIETLIRQNVDCIFISISLETQSPKYLEEIIHHDIGLIQFDRSIEYNQGSECTKGYSVTNNNTQDSYSAVKQLLKEGYSRIAFLGGPDHISIYQDRKQGYCNAIRDNGLVLIDDLVVSDVLDEENAFKTAVKLLSTTEPPDAFFVTSDHQSLGVLQAAKQLGISVPDQLGIIGYANEFFTALTTPSLSSIDQHSKSLGRHTANLYFNSFLKNGGNKGRGERLIIQSELIVRNSSKRK</sequence>
<keyword evidence="1" id="KW-0805">Transcription regulation</keyword>
<reference evidence="5 6" key="1">
    <citation type="submission" date="2018-09" db="EMBL/GenBank/DDBJ databases">
        <title>Genomic Encyclopedia of Type Strains, Phase III (KMG-III): the genomes of soil and plant-associated and newly described type strains.</title>
        <authorList>
            <person name="Whitman W."/>
        </authorList>
    </citation>
    <scope>NUCLEOTIDE SEQUENCE [LARGE SCALE GENOMIC DNA]</scope>
    <source>
        <strain evidence="5 6">CECT 7938</strain>
    </source>
</reference>
<dbReference type="GO" id="GO:0000976">
    <property type="term" value="F:transcription cis-regulatory region binding"/>
    <property type="evidence" value="ECO:0007669"/>
    <property type="project" value="TreeGrafter"/>
</dbReference>